<sequence>MSESEDTPILRPEGEAPKAIPRLEESPEWVIEVYRKQMRLQVGEELDHLLGEGREAERFIEPVLLDINPVRHRQSLHEQVFPTPREITENLLDVSPTKVFLEAPSGMGKTTFLKVYQERMLKAETPEEYPMPVVCDLARLPDGTGFQSFYPMFYRDVMDVVLREQAEQEDLVINEELLGRTVERLVWTGQILFLLDGFERMLPEDRFRFYMDVIVDGDALKDNFILIATRPVGFGPLATTSLVRRGLDASFRVSIQPVNEKQRKVFLPESVWKKTLSHLPLYFPETLQVPYLLHMVKEVATDEDDRPRNRSQVYGRWIVQHLKSEFPKKGEAWIEDVCRQLEQVSYRLIKEGHNQRQEMVDTGFDKARLTDCAPARNVMVEDGDILPGLRGLLAWNAKRWEFRHPSLQEYFSGRKLAQLPDWRDLVRERCRDPKWHDVFQFFGGELTQDTDELIDLLIEHGAVFLAGQVLPEIRDLSESRQLLVGQLLKYQCRETYPQFAKNRVVRVEQVVERCGAAYLEPMLKHLLQRERRDSRILFGVLELVCALHGIKLNEVVDSQEWTPVFALPELQEFFGEVADPEMVNAGVLKKWGERVTVPAGPFIYQDERDEEDRVDMREYAILKYPVTNALFKQYDPNFVARFPKYSKDDDQPVIGINYYEATVFALWLGMRLPSEKEWEKAARGPNGLDYPWGEAQGYQEGFCNTADFVIGHTTPVTQYEEGSSPYGCHDMAGNVWEWCVQYHSSRFTTQKIVRGGSWLNYMVQAKCAFRNSFDPADIYPAVGFRCASLPYSEIDDEDDEDEED</sequence>
<accession>A0ABM9HCT9</accession>
<keyword evidence="4" id="KW-1185">Reference proteome</keyword>
<dbReference type="Pfam" id="PF03781">
    <property type="entry name" value="FGE-sulfatase"/>
    <property type="match status" value="1"/>
</dbReference>
<dbReference type="PANTHER" id="PTHR23150:SF19">
    <property type="entry name" value="FORMYLGLYCINE-GENERATING ENZYME"/>
    <property type="match status" value="1"/>
</dbReference>
<evidence type="ECO:0000313" key="4">
    <source>
        <dbReference type="Proteomes" id="UP001157733"/>
    </source>
</evidence>
<dbReference type="InterPro" id="IPR007111">
    <property type="entry name" value="NACHT_NTPase"/>
</dbReference>
<name>A0ABM9HCT9_9BACT</name>
<evidence type="ECO:0000313" key="3">
    <source>
        <dbReference type="EMBL" id="CAI2717997.1"/>
    </source>
</evidence>
<evidence type="ECO:0000259" key="1">
    <source>
        <dbReference type="Pfam" id="PF03781"/>
    </source>
</evidence>
<dbReference type="Gene3D" id="3.90.1580.10">
    <property type="entry name" value="paralog of FGE (formylglycine-generating enzyme)"/>
    <property type="match status" value="1"/>
</dbReference>
<dbReference type="SUPFAM" id="SSF56436">
    <property type="entry name" value="C-type lectin-like"/>
    <property type="match status" value="1"/>
</dbReference>
<dbReference type="EMBL" id="OX336137">
    <property type="protein sequence ID" value="CAI2717997.1"/>
    <property type="molecule type" value="Genomic_DNA"/>
</dbReference>
<dbReference type="PANTHER" id="PTHR23150">
    <property type="entry name" value="SULFATASE MODIFYING FACTOR 1, 2"/>
    <property type="match status" value="1"/>
</dbReference>
<dbReference type="InterPro" id="IPR005532">
    <property type="entry name" value="SUMF_dom"/>
</dbReference>
<protein>
    <submittedName>
        <fullName evidence="3">FGE-sulfatase domain-containing protein</fullName>
    </submittedName>
</protein>
<dbReference type="Gene3D" id="3.40.50.300">
    <property type="entry name" value="P-loop containing nucleotide triphosphate hydrolases"/>
    <property type="match status" value="1"/>
</dbReference>
<dbReference type="Pfam" id="PF05729">
    <property type="entry name" value="NACHT"/>
    <property type="match status" value="1"/>
</dbReference>
<organism evidence="3 4">
    <name type="scientific">Nitrospina watsonii</name>
    <dbReference type="NCBI Taxonomy" id="1323948"/>
    <lineage>
        <taxon>Bacteria</taxon>
        <taxon>Pseudomonadati</taxon>
        <taxon>Nitrospinota/Tectimicrobiota group</taxon>
        <taxon>Nitrospinota</taxon>
        <taxon>Nitrospinia</taxon>
        <taxon>Nitrospinales</taxon>
        <taxon>Nitrospinaceae</taxon>
        <taxon>Nitrospina</taxon>
    </lineage>
</organism>
<feature type="domain" description="Sulfatase-modifying factor enzyme-like" evidence="1">
    <location>
        <begin position="594"/>
        <end position="787"/>
    </location>
</feature>
<dbReference type="InterPro" id="IPR027417">
    <property type="entry name" value="P-loop_NTPase"/>
</dbReference>
<dbReference type="InterPro" id="IPR016187">
    <property type="entry name" value="CTDL_fold"/>
</dbReference>
<dbReference type="RefSeq" id="WP_282010908.1">
    <property type="nucleotide sequence ID" value="NZ_OX336137.1"/>
</dbReference>
<reference evidence="3 4" key="1">
    <citation type="submission" date="2022-09" db="EMBL/GenBank/DDBJ databases">
        <authorList>
            <person name="Kop L."/>
        </authorList>
    </citation>
    <scope>NUCLEOTIDE SEQUENCE [LARGE SCALE GENOMIC DNA]</scope>
    <source>
        <strain evidence="3 4">347</strain>
    </source>
</reference>
<evidence type="ECO:0000259" key="2">
    <source>
        <dbReference type="Pfam" id="PF05729"/>
    </source>
</evidence>
<gene>
    <name evidence="3" type="ORF">NSPWAT_1138</name>
</gene>
<feature type="domain" description="NACHT" evidence="2">
    <location>
        <begin position="99"/>
        <end position="267"/>
    </location>
</feature>
<proteinExistence type="predicted"/>
<dbReference type="InterPro" id="IPR051043">
    <property type="entry name" value="Sulfatase_Mod_Factor_Kinase"/>
</dbReference>
<dbReference type="Proteomes" id="UP001157733">
    <property type="component" value="Chromosome"/>
</dbReference>
<dbReference type="InterPro" id="IPR042095">
    <property type="entry name" value="SUMF_sf"/>
</dbReference>